<reference evidence="3 4" key="1">
    <citation type="submission" date="2023-11" db="EMBL/GenBank/DDBJ databases">
        <title>Arctic aerobic anoxygenic photoheterotroph Sediminicoccus rosea KRV36 adapts its photosynthesis to long days of polar summer.</title>
        <authorList>
            <person name="Tomasch J."/>
            <person name="Kopejtka K."/>
            <person name="Bily T."/>
            <person name="Gardiner A.T."/>
            <person name="Gardian Z."/>
            <person name="Shivaramu S."/>
            <person name="Koblizek M."/>
            <person name="Engelhardt F."/>
            <person name="Kaftan D."/>
        </authorList>
    </citation>
    <scope>NUCLEOTIDE SEQUENCE [LARGE SCALE GENOMIC DNA]</scope>
    <source>
        <strain evidence="3 4">R-30</strain>
    </source>
</reference>
<dbReference type="InterPro" id="IPR006680">
    <property type="entry name" value="Amidohydro-rel"/>
</dbReference>
<name>A0ABZ0PHI0_9PROT</name>
<organism evidence="3 4">
    <name type="scientific">Sediminicoccus rosea</name>
    <dbReference type="NCBI Taxonomy" id="1225128"/>
    <lineage>
        <taxon>Bacteria</taxon>
        <taxon>Pseudomonadati</taxon>
        <taxon>Pseudomonadota</taxon>
        <taxon>Alphaproteobacteria</taxon>
        <taxon>Acetobacterales</taxon>
        <taxon>Roseomonadaceae</taxon>
        <taxon>Sediminicoccus</taxon>
    </lineage>
</organism>
<accession>A0ABZ0PHI0</accession>
<evidence type="ECO:0000313" key="4">
    <source>
        <dbReference type="Proteomes" id="UP001305521"/>
    </source>
</evidence>
<keyword evidence="4" id="KW-1185">Reference proteome</keyword>
<dbReference type="Gene3D" id="3.20.20.140">
    <property type="entry name" value="Metal-dependent hydrolases"/>
    <property type="match status" value="1"/>
</dbReference>
<dbReference type="SUPFAM" id="SSF51556">
    <property type="entry name" value="Metallo-dependent hydrolases"/>
    <property type="match status" value="1"/>
</dbReference>
<dbReference type="PANTHER" id="PTHR43569">
    <property type="entry name" value="AMIDOHYDROLASE"/>
    <property type="match status" value="1"/>
</dbReference>
<feature type="domain" description="Amidohydrolase-related" evidence="2">
    <location>
        <begin position="38"/>
        <end position="343"/>
    </location>
</feature>
<dbReference type="Pfam" id="PF04909">
    <property type="entry name" value="Amidohydro_2"/>
    <property type="match status" value="1"/>
</dbReference>
<evidence type="ECO:0000256" key="1">
    <source>
        <dbReference type="ARBA" id="ARBA00038310"/>
    </source>
</evidence>
<protein>
    <submittedName>
        <fullName evidence="3">Amidohydrolase family protein</fullName>
    </submittedName>
</protein>
<dbReference type="EMBL" id="CP137852">
    <property type="protein sequence ID" value="WPB84803.1"/>
    <property type="molecule type" value="Genomic_DNA"/>
</dbReference>
<gene>
    <name evidence="3" type="ORF">R9Z33_22255</name>
</gene>
<dbReference type="PANTHER" id="PTHR43569:SF1">
    <property type="entry name" value="BLL3371 PROTEIN"/>
    <property type="match status" value="1"/>
</dbReference>
<dbReference type="RefSeq" id="WP_318648767.1">
    <property type="nucleotide sequence ID" value="NZ_CP137852.1"/>
</dbReference>
<sequence>MASMIPPPGMTAARHIAIREAWLDQHQEPILDPALPIIDPHHHIWDQSDQRYLLPELLADTDTGHDIRATVFIQCGSQYDMAEAPERRPLGETRFMTRVAEAAEGGRTRACAGIVGLVDLTLGDRVTPLLEEHVAIAGGRFRGVRNRTAWDASPLVRSNLESPPPGPLPLPALREGARRLAAMGLTLDVWAYHPQLPQVLEVARAVPELTLIVDHCGGPVGVGPYRHDEVFATWHAAIKALAACPNVMMKLGGLAMEVGGYKFHEAALPPSSEALAMAWRPTIEACIEAFGAGRCMFESNFPVDKGMCSYPVLWNAFKRLAAGASASERTALFSGTAARVYRLTI</sequence>
<dbReference type="Proteomes" id="UP001305521">
    <property type="component" value="Chromosome"/>
</dbReference>
<evidence type="ECO:0000313" key="3">
    <source>
        <dbReference type="EMBL" id="WPB84803.1"/>
    </source>
</evidence>
<evidence type="ECO:0000259" key="2">
    <source>
        <dbReference type="Pfam" id="PF04909"/>
    </source>
</evidence>
<comment type="similarity">
    <text evidence="1">Belongs to the metallo-dependent hydrolases superfamily.</text>
</comment>
<proteinExistence type="inferred from homology"/>
<dbReference type="InterPro" id="IPR032466">
    <property type="entry name" value="Metal_Hydrolase"/>
</dbReference>
<dbReference type="InterPro" id="IPR052350">
    <property type="entry name" value="Metallo-dep_Lactonases"/>
</dbReference>